<dbReference type="Pfam" id="PF01625">
    <property type="entry name" value="PMSR"/>
    <property type="match status" value="1"/>
</dbReference>
<evidence type="ECO:0000256" key="1">
    <source>
        <dbReference type="ARBA" id="ARBA00023002"/>
    </source>
</evidence>
<reference evidence="6 7" key="1">
    <citation type="submission" date="2014-10" db="EMBL/GenBank/DDBJ databases">
        <title>Genome sequence of Novosphingobium malaysiense MUSC 273(T).</title>
        <authorList>
            <person name="Lee L.-H."/>
        </authorList>
    </citation>
    <scope>NUCLEOTIDE SEQUENCE [LARGE SCALE GENOMIC DNA]</scope>
    <source>
        <strain evidence="6 7">MUSC 273</strain>
    </source>
</reference>
<evidence type="ECO:0000259" key="5">
    <source>
        <dbReference type="Pfam" id="PF01625"/>
    </source>
</evidence>
<proteinExistence type="inferred from homology"/>
<dbReference type="InterPro" id="IPR036509">
    <property type="entry name" value="Met_Sox_Rdtase_MsrA_sf"/>
</dbReference>
<feature type="active site" evidence="4">
    <location>
        <position position="59"/>
    </location>
</feature>
<comment type="caution">
    <text evidence="6">The sequence shown here is derived from an EMBL/GenBank/DDBJ whole genome shotgun (WGS) entry which is preliminary data.</text>
</comment>
<evidence type="ECO:0000256" key="4">
    <source>
        <dbReference type="HAMAP-Rule" id="MF_01401"/>
    </source>
</evidence>
<keyword evidence="7" id="KW-1185">Reference proteome</keyword>
<dbReference type="GO" id="GO:0008113">
    <property type="term" value="F:peptide-methionine (S)-S-oxide reductase activity"/>
    <property type="evidence" value="ECO:0007669"/>
    <property type="project" value="UniProtKB-UniRule"/>
</dbReference>
<evidence type="ECO:0000313" key="7">
    <source>
        <dbReference type="Proteomes" id="UP000031057"/>
    </source>
</evidence>
<evidence type="ECO:0000256" key="2">
    <source>
        <dbReference type="ARBA" id="ARBA00047806"/>
    </source>
</evidence>
<comment type="catalytic activity">
    <reaction evidence="2 4">
        <text>L-methionyl-[protein] + [thioredoxin]-disulfide + H2O = L-methionyl-(S)-S-oxide-[protein] + [thioredoxin]-dithiol</text>
        <dbReference type="Rhea" id="RHEA:14217"/>
        <dbReference type="Rhea" id="RHEA-COMP:10698"/>
        <dbReference type="Rhea" id="RHEA-COMP:10700"/>
        <dbReference type="Rhea" id="RHEA-COMP:12313"/>
        <dbReference type="Rhea" id="RHEA-COMP:12315"/>
        <dbReference type="ChEBI" id="CHEBI:15377"/>
        <dbReference type="ChEBI" id="CHEBI:16044"/>
        <dbReference type="ChEBI" id="CHEBI:29950"/>
        <dbReference type="ChEBI" id="CHEBI:44120"/>
        <dbReference type="ChEBI" id="CHEBI:50058"/>
        <dbReference type="EC" id="1.8.4.11"/>
    </reaction>
</comment>
<organism evidence="6 7">
    <name type="scientific">Novosphingobium malaysiense</name>
    <dbReference type="NCBI Taxonomy" id="1348853"/>
    <lineage>
        <taxon>Bacteria</taxon>
        <taxon>Pseudomonadati</taxon>
        <taxon>Pseudomonadota</taxon>
        <taxon>Alphaproteobacteria</taxon>
        <taxon>Sphingomonadales</taxon>
        <taxon>Sphingomonadaceae</taxon>
        <taxon>Novosphingobium</taxon>
    </lineage>
</organism>
<protein>
    <recommendedName>
        <fullName evidence="4">Peptide methionine sulfoxide reductase MsrA</fullName>
        <shortName evidence="4">Protein-methionine-S-oxide reductase</shortName>
        <ecNumber evidence="4">1.8.4.11</ecNumber>
    </recommendedName>
    <alternativeName>
        <fullName evidence="4">Peptide-methionine (S)-S-oxide reductase</fullName>
        <shortName evidence="4">Peptide Met(O) reductase</shortName>
    </alternativeName>
</protein>
<dbReference type="NCBIfam" id="TIGR00401">
    <property type="entry name" value="msrA"/>
    <property type="match status" value="1"/>
</dbReference>
<dbReference type="Gene3D" id="3.30.1060.10">
    <property type="entry name" value="Peptide methionine sulphoxide reductase MsrA"/>
    <property type="match status" value="1"/>
</dbReference>
<dbReference type="EMBL" id="JTDI01000001">
    <property type="protein sequence ID" value="KHK93318.1"/>
    <property type="molecule type" value="Genomic_DNA"/>
</dbReference>
<comment type="catalytic activity">
    <reaction evidence="3 4">
        <text>[thioredoxin]-disulfide + L-methionine + H2O = L-methionine (S)-S-oxide + [thioredoxin]-dithiol</text>
        <dbReference type="Rhea" id="RHEA:19993"/>
        <dbReference type="Rhea" id="RHEA-COMP:10698"/>
        <dbReference type="Rhea" id="RHEA-COMP:10700"/>
        <dbReference type="ChEBI" id="CHEBI:15377"/>
        <dbReference type="ChEBI" id="CHEBI:29950"/>
        <dbReference type="ChEBI" id="CHEBI:50058"/>
        <dbReference type="ChEBI" id="CHEBI:57844"/>
        <dbReference type="ChEBI" id="CHEBI:58772"/>
        <dbReference type="EC" id="1.8.4.11"/>
    </reaction>
</comment>
<dbReference type="PANTHER" id="PTHR43774:SF1">
    <property type="entry name" value="PEPTIDE METHIONINE SULFOXIDE REDUCTASE MSRA 2"/>
    <property type="match status" value="1"/>
</dbReference>
<dbReference type="STRING" id="1348853.LK12_03160"/>
<dbReference type="AlphaFoldDB" id="A0A0B1ZVV8"/>
<evidence type="ECO:0000256" key="3">
    <source>
        <dbReference type="ARBA" id="ARBA00048782"/>
    </source>
</evidence>
<dbReference type="RefSeq" id="WP_039279211.1">
    <property type="nucleotide sequence ID" value="NZ_JTDI01000001.1"/>
</dbReference>
<comment type="similarity">
    <text evidence="4">Belongs to the MsrA Met sulfoxide reductase family.</text>
</comment>
<dbReference type="EC" id="1.8.4.11" evidence="4"/>
<dbReference type="SUPFAM" id="SSF55068">
    <property type="entry name" value="Peptide methionine sulfoxide reductase"/>
    <property type="match status" value="1"/>
</dbReference>
<dbReference type="InterPro" id="IPR002569">
    <property type="entry name" value="Met_Sox_Rdtase_MsrA_dom"/>
</dbReference>
<evidence type="ECO:0000313" key="6">
    <source>
        <dbReference type="EMBL" id="KHK93318.1"/>
    </source>
</evidence>
<dbReference type="Proteomes" id="UP000031057">
    <property type="component" value="Unassembled WGS sequence"/>
</dbReference>
<sequence>MKFRPLPFAALGIAGAVALVADSGAVSASKSRNLADFPEPPAASSTPKGNQVAVLAGGCFWGMEGLFEHVRGVKSVVSGYAGGTKANASYSKVSTEKTRHAEAVRIVYDPDKVSYGTLLKIYFSVAHDPTQVNRQYPDTGPSYRSAIFPQTAEQRRIAAAYIAKLDKAKAYSKPIATKLESGKFYPAESYHQDFMRKNPNNGYIVRYDKPKIAAFKKAWPSLYRS</sequence>
<keyword evidence="1 4" id="KW-0560">Oxidoreductase</keyword>
<feature type="domain" description="Peptide methionine sulphoxide reductase MsrA" evidence="5">
    <location>
        <begin position="53"/>
        <end position="203"/>
    </location>
</feature>
<dbReference type="HAMAP" id="MF_01401">
    <property type="entry name" value="MsrA"/>
    <property type="match status" value="1"/>
</dbReference>
<dbReference type="GO" id="GO:0033744">
    <property type="term" value="F:L-methionine:thioredoxin-disulfide S-oxidoreductase activity"/>
    <property type="evidence" value="ECO:0007669"/>
    <property type="project" value="RHEA"/>
</dbReference>
<dbReference type="OrthoDB" id="4174719at2"/>
<gene>
    <name evidence="4" type="primary">msrA</name>
    <name evidence="6" type="ORF">LK12_03160</name>
</gene>
<accession>A0A0B1ZVV8</accession>
<name>A0A0B1ZVV8_9SPHN</name>
<comment type="function">
    <text evidence="4">Has an important function as a repair enzyme for proteins that have been inactivated by oxidation. Catalyzes the reversible oxidation-reduction of methionine sulfoxide in proteins to methionine.</text>
</comment>
<dbReference type="PANTHER" id="PTHR43774">
    <property type="entry name" value="PEPTIDE METHIONINE SULFOXIDE REDUCTASE"/>
    <property type="match status" value="1"/>
</dbReference>